<feature type="region of interest" description="Disordered" evidence="3">
    <location>
        <begin position="144"/>
        <end position="233"/>
    </location>
</feature>
<feature type="compositionally biased region" description="Low complexity" evidence="3">
    <location>
        <begin position="211"/>
        <end position="233"/>
    </location>
</feature>
<proteinExistence type="predicted"/>
<evidence type="ECO:0000256" key="2">
    <source>
        <dbReference type="ARBA" id="ARBA00023315"/>
    </source>
</evidence>
<dbReference type="GO" id="GO:0005874">
    <property type="term" value="C:microtubule"/>
    <property type="evidence" value="ECO:0007669"/>
    <property type="project" value="InterPro"/>
</dbReference>
<feature type="domain" description="N-acetyltransferase" evidence="4">
    <location>
        <begin position="1"/>
        <end position="95"/>
    </location>
</feature>
<accession>A0A8S4GDY2</accession>
<feature type="compositionally biased region" description="Basic residues" evidence="3">
    <location>
        <begin position="177"/>
        <end position="190"/>
    </location>
</feature>
<reference evidence="5" key="1">
    <citation type="submission" date="2020-11" db="EMBL/GenBank/DDBJ databases">
        <authorList>
            <person name="Whiteford S."/>
        </authorList>
    </citation>
    <scope>NUCLEOTIDE SEQUENCE</scope>
</reference>
<evidence type="ECO:0000259" key="4">
    <source>
        <dbReference type="PROSITE" id="PS51730"/>
    </source>
</evidence>
<comment type="caution">
    <text evidence="5">The sequence shown here is derived from an EMBL/GenBank/DDBJ whole genome shotgun (WGS) entry which is preliminary data.</text>
</comment>
<dbReference type="GO" id="GO:0019799">
    <property type="term" value="F:tubulin N-acetyltransferase activity"/>
    <property type="evidence" value="ECO:0007669"/>
    <property type="project" value="InterPro"/>
</dbReference>
<dbReference type="InterPro" id="IPR038746">
    <property type="entry name" value="Atat"/>
</dbReference>
<dbReference type="PANTHER" id="PTHR12327:SF0">
    <property type="entry name" value="ALPHA-TUBULIN N-ACETYLTRANSFERASE 1"/>
    <property type="match status" value="1"/>
</dbReference>
<protein>
    <submittedName>
        <fullName evidence="5">(diamondback moth) hypothetical protein</fullName>
    </submittedName>
</protein>
<sequence length="233" mass="25784">MLKVGHKKLFLYDRSAHVLETEPLCVLDFFVLGQRQRHGHGKRLFDHMLQDQGVSVKQLAIDGPSENMCKFLRKNYGVEELVRQSNNFAVAPEFFQQDSDEIRDTGRSTPALVQGAVGRHSAMKPKSSIGMVIHGSEQNMSAYGAAGPHVYPDAGPEPEEQWADEAAETEVDAPPRAPRRWSSRPRHRPPPPRPPPAPGRPPPAETRRSPTRGTSTSSSTTTSCGRPPVTRPR</sequence>
<keyword evidence="2" id="KW-0012">Acyltransferase</keyword>
<dbReference type="InterPro" id="IPR007965">
    <property type="entry name" value="GNAT_ATAT"/>
</dbReference>
<evidence type="ECO:0000313" key="6">
    <source>
        <dbReference type="Proteomes" id="UP000653454"/>
    </source>
</evidence>
<dbReference type="PROSITE" id="PS51730">
    <property type="entry name" value="GNAT_ATAT"/>
    <property type="match status" value="1"/>
</dbReference>
<keyword evidence="6" id="KW-1185">Reference proteome</keyword>
<dbReference type="PANTHER" id="PTHR12327">
    <property type="entry name" value="ALPHA-TUBULIN N-ACETYLTRANSFERASE 1"/>
    <property type="match status" value="1"/>
</dbReference>
<evidence type="ECO:0000313" key="5">
    <source>
        <dbReference type="EMBL" id="CAG9138199.1"/>
    </source>
</evidence>
<organism evidence="5 6">
    <name type="scientific">Plutella xylostella</name>
    <name type="common">Diamondback moth</name>
    <name type="synonym">Plutella maculipennis</name>
    <dbReference type="NCBI Taxonomy" id="51655"/>
    <lineage>
        <taxon>Eukaryota</taxon>
        <taxon>Metazoa</taxon>
        <taxon>Ecdysozoa</taxon>
        <taxon>Arthropoda</taxon>
        <taxon>Hexapoda</taxon>
        <taxon>Insecta</taxon>
        <taxon>Pterygota</taxon>
        <taxon>Neoptera</taxon>
        <taxon>Endopterygota</taxon>
        <taxon>Lepidoptera</taxon>
        <taxon>Glossata</taxon>
        <taxon>Ditrysia</taxon>
        <taxon>Yponomeutoidea</taxon>
        <taxon>Plutellidae</taxon>
        <taxon>Plutella</taxon>
    </lineage>
</organism>
<dbReference type="Proteomes" id="UP000653454">
    <property type="component" value="Unassembled WGS sequence"/>
</dbReference>
<name>A0A8S4GDY2_PLUXY</name>
<evidence type="ECO:0000256" key="1">
    <source>
        <dbReference type="ARBA" id="ARBA00022679"/>
    </source>
</evidence>
<keyword evidence="1" id="KW-0808">Transferase</keyword>
<dbReference type="EMBL" id="CAJHNJ030000511">
    <property type="protein sequence ID" value="CAG9138199.1"/>
    <property type="molecule type" value="Genomic_DNA"/>
</dbReference>
<feature type="compositionally biased region" description="Pro residues" evidence="3">
    <location>
        <begin position="191"/>
        <end position="204"/>
    </location>
</feature>
<dbReference type="Gene3D" id="3.40.630.30">
    <property type="match status" value="1"/>
</dbReference>
<evidence type="ECO:0000256" key="3">
    <source>
        <dbReference type="SAM" id="MobiDB-lite"/>
    </source>
</evidence>
<dbReference type="Pfam" id="PF05301">
    <property type="entry name" value="Acetyltransf_16"/>
    <property type="match status" value="1"/>
</dbReference>
<dbReference type="AlphaFoldDB" id="A0A8S4GDY2"/>
<feature type="compositionally biased region" description="Acidic residues" evidence="3">
    <location>
        <begin position="156"/>
        <end position="171"/>
    </location>
</feature>
<gene>
    <name evidence="5" type="ORF">PLXY2_LOCUS16451</name>
</gene>